<evidence type="ECO:0000256" key="1">
    <source>
        <dbReference type="SAM" id="SignalP"/>
    </source>
</evidence>
<gene>
    <name evidence="2" type="primary">orf05841</name>
    <name evidence="2" type="ORF">Q903MT_gene5809</name>
</gene>
<name>A0A6B9XUH6_PICSI</name>
<reference evidence="2" key="1">
    <citation type="submission" date="2019-03" db="EMBL/GenBank/DDBJ databases">
        <title>Largest Complete Mitochondrial Genome of a Gymnosperm, Sitka Spruce (Picea sitchensis), Indicates Complex Physical Structure.</title>
        <authorList>
            <person name="Jackman S.D."/>
            <person name="Coombe L."/>
            <person name="Warren R."/>
            <person name="Kirk H."/>
            <person name="Trinh E."/>
            <person name="McLeod T."/>
            <person name="Pleasance S."/>
            <person name="Pandoh P."/>
            <person name="Zhao Y."/>
            <person name="Coope R."/>
            <person name="Bousquet J."/>
            <person name="Bohlmann J.C."/>
            <person name="Jones S.J.M."/>
            <person name="Birol I."/>
        </authorList>
    </citation>
    <scope>NUCLEOTIDE SEQUENCE</scope>
    <source>
        <strain evidence="2">Q903</strain>
    </source>
</reference>
<accession>A0A6B9XUH6</accession>
<geneLocation type="mitochondrion" evidence="2"/>
<evidence type="ECO:0000313" key="2">
    <source>
        <dbReference type="EMBL" id="QHR91773.1"/>
    </source>
</evidence>
<protein>
    <submittedName>
        <fullName evidence="2">Uncharacterized protein</fullName>
    </submittedName>
</protein>
<keyword evidence="2" id="KW-0496">Mitochondrion</keyword>
<proteinExistence type="predicted"/>
<dbReference type="EMBL" id="MK697702">
    <property type="protein sequence ID" value="QHR91773.1"/>
    <property type="molecule type" value="Genomic_DNA"/>
</dbReference>
<dbReference type="AlphaFoldDB" id="A0A6B9XUH6"/>
<sequence length="58" mass="6840">MDLKLLPSLLYPLLALFADCVLRRPVPRCTSPLAVRWRLKLHSQLTHRAYYSVYSLKR</sequence>
<feature type="signal peptide" evidence="1">
    <location>
        <begin position="1"/>
        <end position="23"/>
    </location>
</feature>
<feature type="chain" id="PRO_5025446280" evidence="1">
    <location>
        <begin position="24"/>
        <end position="58"/>
    </location>
</feature>
<keyword evidence="1" id="KW-0732">Signal</keyword>
<organism evidence="2">
    <name type="scientific">Picea sitchensis</name>
    <name type="common">Sitka spruce</name>
    <name type="synonym">Pinus sitchensis</name>
    <dbReference type="NCBI Taxonomy" id="3332"/>
    <lineage>
        <taxon>Eukaryota</taxon>
        <taxon>Viridiplantae</taxon>
        <taxon>Streptophyta</taxon>
        <taxon>Embryophyta</taxon>
        <taxon>Tracheophyta</taxon>
        <taxon>Spermatophyta</taxon>
        <taxon>Pinopsida</taxon>
        <taxon>Pinidae</taxon>
        <taxon>Conifers I</taxon>
        <taxon>Pinales</taxon>
        <taxon>Pinaceae</taxon>
        <taxon>Picea</taxon>
    </lineage>
</organism>